<dbReference type="EMBL" id="JAFLVX010000016">
    <property type="protein sequence ID" value="MBO0476670.1"/>
    <property type="molecule type" value="Genomic_DNA"/>
</dbReference>
<comment type="caution">
    <text evidence="3">The sequence shown here is derived from an EMBL/GenBank/DDBJ whole genome shotgun (WGS) entry which is preliminary data.</text>
</comment>
<feature type="domain" description="DUF5105" evidence="2">
    <location>
        <begin position="20"/>
        <end position="208"/>
    </location>
</feature>
<feature type="signal peptide" evidence="1">
    <location>
        <begin position="1"/>
        <end position="20"/>
    </location>
</feature>
<evidence type="ECO:0000259" key="2">
    <source>
        <dbReference type="Pfam" id="PF17118"/>
    </source>
</evidence>
<reference evidence="3 4" key="1">
    <citation type="submission" date="2021-03" db="EMBL/GenBank/DDBJ databases">
        <title>Enterococcal diversity collection.</title>
        <authorList>
            <person name="Gilmore M.S."/>
            <person name="Schwartzman J."/>
            <person name="Van Tyne D."/>
            <person name="Martin M."/>
            <person name="Earl A.M."/>
            <person name="Manson A.L."/>
            <person name="Straub T."/>
            <person name="Salamzade R."/>
            <person name="Saavedra J."/>
            <person name="Lebreton F."/>
            <person name="Prichula J."/>
            <person name="Schaufler K."/>
            <person name="Gaca A."/>
            <person name="Sgardioli B."/>
            <person name="Wagenaar J."/>
            <person name="Strong T."/>
        </authorList>
    </citation>
    <scope>NUCLEOTIDE SEQUENCE [LARGE SCALE GENOMIC DNA]</scope>
    <source>
        <strain evidence="3 4">DIV0080</strain>
    </source>
</reference>
<evidence type="ECO:0000313" key="3">
    <source>
        <dbReference type="EMBL" id="MBO0476670.1"/>
    </source>
</evidence>
<name>A0ABS3HSG6_9ENTE</name>
<accession>A0ABS3HSG6</accession>
<evidence type="ECO:0000313" key="4">
    <source>
        <dbReference type="Proteomes" id="UP000664857"/>
    </source>
</evidence>
<gene>
    <name evidence="3" type="ORF">DOK76_06275</name>
</gene>
<dbReference type="RefSeq" id="WP_206965889.1">
    <property type="nucleotide sequence ID" value="NZ_JAFLVX010000016.1"/>
</dbReference>
<protein>
    <submittedName>
        <fullName evidence="3">DUF5105 domain-containing protein</fullName>
    </submittedName>
</protein>
<proteinExistence type="predicted"/>
<sequence length="233" mass="26818">MKRKTYLLCSLIILVMTLGACGKKALTSEEVGSLFVDHFIYQQQDEAFKETFVEGELLSKQLKLMTNVFEDSFSDVFDSVVDNLTDAEKEQLSTDLMRTVRKKSSYELKTQEIDKKRVEVTYTIHGFDYSHLVEQTLETVFRELMKSPSLSSDNKKTGLLLAYEEGLEKGQTKKEATKVSLIFEKDKKKWQLADNQDDELEKLLLAFISGINDKDQYNKEMSDMLKRTIDSVS</sequence>
<keyword evidence="1" id="KW-0732">Signal</keyword>
<organism evidence="3 4">
    <name type="scientific">Candidatus Vagococcus giribetii</name>
    <dbReference type="NCBI Taxonomy" id="2230876"/>
    <lineage>
        <taxon>Bacteria</taxon>
        <taxon>Bacillati</taxon>
        <taxon>Bacillota</taxon>
        <taxon>Bacilli</taxon>
        <taxon>Lactobacillales</taxon>
        <taxon>Enterococcaceae</taxon>
        <taxon>Vagococcus</taxon>
    </lineage>
</organism>
<feature type="chain" id="PRO_5045128049" evidence="1">
    <location>
        <begin position="21"/>
        <end position="233"/>
    </location>
</feature>
<evidence type="ECO:0000256" key="1">
    <source>
        <dbReference type="SAM" id="SignalP"/>
    </source>
</evidence>
<dbReference type="InterPro" id="IPR031343">
    <property type="entry name" value="DUF5105"/>
</dbReference>
<dbReference type="Proteomes" id="UP000664857">
    <property type="component" value="Unassembled WGS sequence"/>
</dbReference>
<dbReference type="PROSITE" id="PS51257">
    <property type="entry name" value="PROKAR_LIPOPROTEIN"/>
    <property type="match status" value="1"/>
</dbReference>
<keyword evidence="4" id="KW-1185">Reference proteome</keyword>
<dbReference type="Pfam" id="PF17118">
    <property type="entry name" value="DUF5105"/>
    <property type="match status" value="1"/>
</dbReference>